<sequence>MNLSRSGVVVDSEKIQMHQKSQCKHYMTFLLIHGLRTSYLYFVCEQRKIIRKMNPSFSFSKVSKLLGIEWKKMSEKDKHVFHVKSIHDKHRYDREMLDYTQKKVNGLHSALINERDKNLLNSVNL</sequence>
<organism evidence="5">
    <name type="scientific">Lepeophtheirus salmonis</name>
    <name type="common">Salmon louse</name>
    <name type="synonym">Caligus salmonis</name>
    <dbReference type="NCBI Taxonomy" id="72036"/>
    <lineage>
        <taxon>Eukaryota</taxon>
        <taxon>Metazoa</taxon>
        <taxon>Ecdysozoa</taxon>
        <taxon>Arthropoda</taxon>
        <taxon>Crustacea</taxon>
        <taxon>Multicrustacea</taxon>
        <taxon>Hexanauplia</taxon>
        <taxon>Copepoda</taxon>
        <taxon>Siphonostomatoida</taxon>
        <taxon>Caligidae</taxon>
        <taxon>Lepeophtheirus</taxon>
    </lineage>
</organism>
<dbReference type="AlphaFoldDB" id="D3PJ82"/>
<reference evidence="5" key="1">
    <citation type="submission" date="2010-03" db="EMBL/GenBank/DDBJ databases">
        <title>Atlantic Lepeophtheirus salmonis ESTs and full-length cDNAs.</title>
        <authorList>
            <person name="Yasuike M."/>
            <person name="von Schalburg K."/>
            <person name="Cooper G."/>
            <person name="Leong J."/>
            <person name="Nilsen F."/>
            <person name="Jones S.R.M."/>
            <person name="Koop B.F."/>
        </authorList>
    </citation>
    <scope>NUCLEOTIDE SEQUENCE</scope>
    <source>
        <strain evidence="5">Atlantic form</strain>
        <tissue evidence="5">Mixed tissue</tissue>
    </source>
</reference>
<dbReference type="Gene3D" id="1.10.30.10">
    <property type="entry name" value="High mobility group box domain"/>
    <property type="match status" value="1"/>
</dbReference>
<dbReference type="GO" id="GO:0003677">
    <property type="term" value="F:DNA binding"/>
    <property type="evidence" value="ECO:0007669"/>
    <property type="project" value="UniProtKB-UniRule"/>
</dbReference>
<feature type="domain" description="HMG box" evidence="4">
    <location>
        <begin position="37"/>
        <end position="100"/>
    </location>
</feature>
<dbReference type="PANTHER" id="PTHR46040">
    <property type="entry name" value="HIGH MOBILITY GROUP PROTEIN 2"/>
    <property type="match status" value="1"/>
</dbReference>
<dbReference type="InterPro" id="IPR051965">
    <property type="entry name" value="ChromReg_NeuronalGeneExpr"/>
</dbReference>
<dbReference type="OrthoDB" id="498543at2759"/>
<dbReference type="SMART" id="SM00398">
    <property type="entry name" value="HMG"/>
    <property type="match status" value="1"/>
</dbReference>
<dbReference type="PANTHER" id="PTHR46040:SF3">
    <property type="entry name" value="HIGH MOBILITY GROUP PROTEIN 2"/>
    <property type="match status" value="1"/>
</dbReference>
<dbReference type="InterPro" id="IPR036910">
    <property type="entry name" value="HMG_box_dom_sf"/>
</dbReference>
<dbReference type="GO" id="GO:0010468">
    <property type="term" value="P:regulation of gene expression"/>
    <property type="evidence" value="ECO:0007669"/>
    <property type="project" value="TreeGrafter"/>
</dbReference>
<feature type="DNA-binding region" description="HMG box" evidence="3">
    <location>
        <begin position="37"/>
        <end position="100"/>
    </location>
</feature>
<dbReference type="SUPFAM" id="SSF47095">
    <property type="entry name" value="HMG-box"/>
    <property type="match status" value="1"/>
</dbReference>
<dbReference type="EMBL" id="BT121688">
    <property type="protein sequence ID" value="ADD38618.1"/>
    <property type="molecule type" value="mRNA"/>
</dbReference>
<evidence type="ECO:0000259" key="4">
    <source>
        <dbReference type="PROSITE" id="PS50118"/>
    </source>
</evidence>
<proteinExistence type="evidence at transcript level"/>
<evidence type="ECO:0000313" key="5">
    <source>
        <dbReference type="EMBL" id="ADD38618.1"/>
    </source>
</evidence>
<protein>
    <submittedName>
        <fullName evidence="5">Non-histone chromosomal protein 6</fullName>
    </submittedName>
</protein>
<dbReference type="InterPro" id="IPR009071">
    <property type="entry name" value="HMG_box_dom"/>
</dbReference>
<dbReference type="Pfam" id="PF00505">
    <property type="entry name" value="HMG_box"/>
    <property type="match status" value="1"/>
</dbReference>
<dbReference type="GO" id="GO:0005634">
    <property type="term" value="C:nucleus"/>
    <property type="evidence" value="ECO:0007669"/>
    <property type="project" value="UniProtKB-UniRule"/>
</dbReference>
<keyword evidence="2 3" id="KW-0539">Nucleus</keyword>
<keyword evidence="1 3" id="KW-0238">DNA-binding</keyword>
<accession>D3PJ82</accession>
<evidence type="ECO:0000256" key="3">
    <source>
        <dbReference type="PROSITE-ProRule" id="PRU00267"/>
    </source>
</evidence>
<gene>
    <name evidence="5" type="primary">NHP6</name>
</gene>
<name>D3PJ82_LEPSM</name>
<evidence type="ECO:0000256" key="2">
    <source>
        <dbReference type="ARBA" id="ARBA00023242"/>
    </source>
</evidence>
<evidence type="ECO:0000256" key="1">
    <source>
        <dbReference type="ARBA" id="ARBA00023125"/>
    </source>
</evidence>
<dbReference type="PROSITE" id="PS50118">
    <property type="entry name" value="HMG_BOX_2"/>
    <property type="match status" value="1"/>
</dbReference>